<name>A0A9X2CTE3_9BACI</name>
<feature type="transmembrane region" description="Helical" evidence="1">
    <location>
        <begin position="69"/>
        <end position="89"/>
    </location>
</feature>
<keyword evidence="1" id="KW-0812">Transmembrane</keyword>
<organism evidence="2 3">
    <name type="scientific">Halalkalibacter alkaliphilus</name>
    <dbReference type="NCBI Taxonomy" id="2917993"/>
    <lineage>
        <taxon>Bacteria</taxon>
        <taxon>Bacillati</taxon>
        <taxon>Bacillota</taxon>
        <taxon>Bacilli</taxon>
        <taxon>Bacillales</taxon>
        <taxon>Bacillaceae</taxon>
        <taxon>Halalkalibacter</taxon>
    </lineage>
</organism>
<gene>
    <name evidence="2" type="ORF">MF646_12345</name>
</gene>
<keyword evidence="1" id="KW-0472">Membrane</keyword>
<evidence type="ECO:0000256" key="1">
    <source>
        <dbReference type="SAM" id="Phobius"/>
    </source>
</evidence>
<sequence length="99" mass="11465">MELPVCWSCGETFRWRELLFVVEGKKTCQKCGAKQYTTTHSKWRTGVVVLPAIYIPAICRLLFDLSLSSDLFLTVLVFVICFAIAPYYCQFTEKRQPLF</sequence>
<feature type="transmembrane region" description="Helical" evidence="1">
    <location>
        <begin position="43"/>
        <end position="63"/>
    </location>
</feature>
<evidence type="ECO:0000313" key="3">
    <source>
        <dbReference type="Proteomes" id="UP001139150"/>
    </source>
</evidence>
<dbReference type="RefSeq" id="WP_250096807.1">
    <property type="nucleotide sequence ID" value="NZ_JAKRYL010000012.1"/>
</dbReference>
<dbReference type="InterPro" id="IPR026369">
    <property type="entry name" value="CxxC_20_CxxC"/>
</dbReference>
<protein>
    <recommendedName>
        <fullName evidence="4">Cxxc_20_cxxc protein</fullName>
    </recommendedName>
</protein>
<dbReference type="AlphaFoldDB" id="A0A9X2CTE3"/>
<dbReference type="NCBIfam" id="TIGR04104">
    <property type="entry name" value="cxxc_20_cxxc"/>
    <property type="match status" value="1"/>
</dbReference>
<reference evidence="2" key="1">
    <citation type="submission" date="2022-02" db="EMBL/GenBank/DDBJ databases">
        <title>Halalkalibacter sp. nov. isolated from Lonar Lake, India.</title>
        <authorList>
            <person name="Joshi A."/>
            <person name="Thite S."/>
            <person name="Lodha T."/>
        </authorList>
    </citation>
    <scope>NUCLEOTIDE SEQUENCE</scope>
    <source>
        <strain evidence="2">MEB205</strain>
    </source>
</reference>
<accession>A0A9X2CTE3</accession>
<dbReference type="EMBL" id="JAKRYL010000012">
    <property type="protein sequence ID" value="MCL7747912.1"/>
    <property type="molecule type" value="Genomic_DNA"/>
</dbReference>
<keyword evidence="3" id="KW-1185">Reference proteome</keyword>
<evidence type="ECO:0008006" key="4">
    <source>
        <dbReference type="Google" id="ProtNLM"/>
    </source>
</evidence>
<keyword evidence="1" id="KW-1133">Transmembrane helix</keyword>
<evidence type="ECO:0000313" key="2">
    <source>
        <dbReference type="EMBL" id="MCL7747912.1"/>
    </source>
</evidence>
<dbReference type="Proteomes" id="UP001139150">
    <property type="component" value="Unassembled WGS sequence"/>
</dbReference>
<comment type="caution">
    <text evidence="2">The sequence shown here is derived from an EMBL/GenBank/DDBJ whole genome shotgun (WGS) entry which is preliminary data.</text>
</comment>
<proteinExistence type="predicted"/>